<dbReference type="Pfam" id="PF02535">
    <property type="entry name" value="Zip"/>
    <property type="match status" value="1"/>
</dbReference>
<evidence type="ECO:0000313" key="11">
    <source>
        <dbReference type="Proteomes" id="UP000289738"/>
    </source>
</evidence>
<gene>
    <name evidence="10" type="ORF">Ahy_B05g075888</name>
</gene>
<organism evidence="10 11">
    <name type="scientific">Arachis hypogaea</name>
    <name type="common">Peanut</name>
    <dbReference type="NCBI Taxonomy" id="3818"/>
    <lineage>
        <taxon>Eukaryota</taxon>
        <taxon>Viridiplantae</taxon>
        <taxon>Streptophyta</taxon>
        <taxon>Embryophyta</taxon>
        <taxon>Tracheophyta</taxon>
        <taxon>Spermatophyta</taxon>
        <taxon>Magnoliopsida</taxon>
        <taxon>eudicotyledons</taxon>
        <taxon>Gunneridae</taxon>
        <taxon>Pentapetalae</taxon>
        <taxon>rosids</taxon>
        <taxon>fabids</taxon>
        <taxon>Fabales</taxon>
        <taxon>Fabaceae</taxon>
        <taxon>Papilionoideae</taxon>
        <taxon>50 kb inversion clade</taxon>
        <taxon>dalbergioids sensu lato</taxon>
        <taxon>Dalbergieae</taxon>
        <taxon>Pterocarpus clade</taxon>
        <taxon>Arachis</taxon>
    </lineage>
</organism>
<dbReference type="EMBL" id="SDMP01000015">
    <property type="protein sequence ID" value="RYR08288.1"/>
    <property type="molecule type" value="Genomic_DNA"/>
</dbReference>
<dbReference type="Gramene" id="arahy.Tifrunner.gnm2.ann2.Ah15g379600.1">
    <property type="protein sequence ID" value="arahy.Tifrunner.gnm2.ann2.Ah15g379600.1-CDS"/>
    <property type="gene ID" value="arahy.Tifrunner.gnm2.ann2.Ah15g379600"/>
</dbReference>
<protein>
    <recommendedName>
        <fullName evidence="12">Zinc transporter</fullName>
    </recommendedName>
</protein>
<sequence length="360" mass="38865">MFLPSRKSITVSIIILLLNQTTTTLVSSKCTCDDNSNDNNNNVSEALKYKLIAMTTTLVASIIGVCLPIMAKNYRYLNPENDFYFLVKSFAAGVILATGFIHILHDAFENLTNPCIGEKPWGLFPFSGFVAMLAAIGTLIMEALLTGYHKRSELMKAQPLEDEDEAVHHHHHGAAAGNVLNPALPSSNRLDSPEHSPDHLRNTIVSQILELAIVAHSIIVGVSLGVSQSPNTIKPLVAALSFHQCFEGMGLGACISQAQFKNYTVVIMVLFFCFTIPTGIGVGIGISKIYNEGSPKALIVEGILLSASAGILIYMALVDLLASDFMNPKMLRSLRLQLAAILALLVGVICMSLLVLWEGA</sequence>
<dbReference type="EMBL" id="SDMP01000015">
    <property type="protein sequence ID" value="RYR08286.1"/>
    <property type="molecule type" value="Genomic_DNA"/>
</dbReference>
<dbReference type="STRING" id="3818.A0A444Z271"/>
<evidence type="ECO:0000256" key="2">
    <source>
        <dbReference type="ARBA" id="ARBA00006939"/>
    </source>
</evidence>
<feature type="transmembrane region" description="Helical" evidence="8">
    <location>
        <begin position="52"/>
        <end position="71"/>
    </location>
</feature>
<feature type="transmembrane region" description="Helical" evidence="8">
    <location>
        <begin position="265"/>
        <end position="286"/>
    </location>
</feature>
<evidence type="ECO:0000256" key="6">
    <source>
        <dbReference type="ARBA" id="ARBA00023065"/>
    </source>
</evidence>
<dbReference type="EMBL" id="SDMP01000015">
    <property type="protein sequence ID" value="RYR08287.1"/>
    <property type="molecule type" value="Genomic_DNA"/>
</dbReference>
<dbReference type="PANTHER" id="PTHR11040">
    <property type="entry name" value="ZINC/IRON TRANSPORTER"/>
    <property type="match status" value="1"/>
</dbReference>
<dbReference type="EMBL" id="SDMP01000015">
    <property type="protein sequence ID" value="RYR08285.1"/>
    <property type="molecule type" value="Genomic_DNA"/>
</dbReference>
<keyword evidence="9" id="KW-0732">Signal</keyword>
<keyword evidence="7 8" id="KW-0472">Membrane</keyword>
<keyword evidence="6 8" id="KW-0406">Ion transport</keyword>
<evidence type="ECO:0000256" key="5">
    <source>
        <dbReference type="ARBA" id="ARBA00022989"/>
    </source>
</evidence>
<comment type="caution">
    <text evidence="8">Lacks conserved residue(s) required for the propagation of feature annotation.</text>
</comment>
<dbReference type="InterPro" id="IPR003689">
    <property type="entry name" value="ZIP"/>
</dbReference>
<dbReference type="NCBIfam" id="TIGR00820">
    <property type="entry name" value="zip"/>
    <property type="match status" value="1"/>
</dbReference>
<comment type="similarity">
    <text evidence="2 8">Belongs to the ZIP transporter (TC 2.A.5) family.</text>
</comment>
<feature type="chain" id="PRO_5036113036" description="Zinc transporter" evidence="9">
    <location>
        <begin position="25"/>
        <end position="360"/>
    </location>
</feature>
<evidence type="ECO:0000256" key="4">
    <source>
        <dbReference type="ARBA" id="ARBA00022692"/>
    </source>
</evidence>
<reference evidence="10 11" key="1">
    <citation type="submission" date="2019-01" db="EMBL/GenBank/DDBJ databases">
        <title>Sequencing of cultivated peanut Arachis hypogaea provides insights into genome evolution and oil improvement.</title>
        <authorList>
            <person name="Chen X."/>
        </authorList>
    </citation>
    <scope>NUCLEOTIDE SEQUENCE [LARGE SCALE GENOMIC DNA]</scope>
    <source>
        <strain evidence="11">cv. Fuhuasheng</strain>
        <strain evidence="10">GDAAS-fuhuasheng2018</strain>
        <tissue evidence="10">Leaves</tissue>
    </source>
</reference>
<comment type="caution">
    <text evidence="10">The sequence shown here is derived from an EMBL/GenBank/DDBJ whole genome shotgun (WGS) entry which is preliminary data.</text>
</comment>
<keyword evidence="4 8" id="KW-0812">Transmembrane</keyword>
<name>A0A444Z271_ARAHY</name>
<accession>A0A444Z271</accession>
<dbReference type="OrthoDB" id="448280at2759"/>
<feature type="transmembrane region" description="Helical" evidence="8">
    <location>
        <begin position="124"/>
        <end position="145"/>
    </location>
</feature>
<keyword evidence="5 8" id="KW-1133">Transmembrane helix</keyword>
<evidence type="ECO:0000256" key="3">
    <source>
        <dbReference type="ARBA" id="ARBA00022448"/>
    </source>
</evidence>
<dbReference type="AlphaFoldDB" id="A0A444Z271"/>
<evidence type="ECO:0000256" key="9">
    <source>
        <dbReference type="SAM" id="SignalP"/>
    </source>
</evidence>
<feature type="transmembrane region" description="Helical" evidence="8">
    <location>
        <begin position="298"/>
        <end position="322"/>
    </location>
</feature>
<proteinExistence type="inferred from homology"/>
<keyword evidence="11" id="KW-1185">Reference proteome</keyword>
<dbReference type="PANTHER" id="PTHR11040:SF71">
    <property type="entry name" value="ZIP METAL ION TRANSPORTER FAMILY PROTEIN"/>
    <property type="match status" value="1"/>
</dbReference>
<feature type="transmembrane region" description="Helical" evidence="8">
    <location>
        <begin position="334"/>
        <end position="357"/>
    </location>
</feature>
<dbReference type="Proteomes" id="UP000289738">
    <property type="component" value="Chromosome B05"/>
</dbReference>
<evidence type="ECO:0000256" key="8">
    <source>
        <dbReference type="RuleBase" id="RU362088"/>
    </source>
</evidence>
<keyword evidence="3 8" id="KW-0813">Transport</keyword>
<feature type="signal peptide" evidence="9">
    <location>
        <begin position="1"/>
        <end position="24"/>
    </location>
</feature>
<feature type="transmembrane region" description="Helical" evidence="8">
    <location>
        <begin position="83"/>
        <end position="104"/>
    </location>
</feature>
<dbReference type="InterPro" id="IPR004698">
    <property type="entry name" value="Zn/Fe_permease_fun/pln"/>
</dbReference>
<comment type="subcellular location">
    <subcellularLocation>
        <location evidence="1 8">Membrane</location>
        <topology evidence="1 8">Multi-pass membrane protein</topology>
    </subcellularLocation>
</comment>
<evidence type="ECO:0000256" key="1">
    <source>
        <dbReference type="ARBA" id="ARBA00004141"/>
    </source>
</evidence>
<evidence type="ECO:0008006" key="12">
    <source>
        <dbReference type="Google" id="ProtNLM"/>
    </source>
</evidence>
<dbReference type="GO" id="GO:0005886">
    <property type="term" value="C:plasma membrane"/>
    <property type="evidence" value="ECO:0007669"/>
    <property type="project" value="TreeGrafter"/>
</dbReference>
<dbReference type="GO" id="GO:0005385">
    <property type="term" value="F:zinc ion transmembrane transporter activity"/>
    <property type="evidence" value="ECO:0007669"/>
    <property type="project" value="InterPro"/>
</dbReference>
<evidence type="ECO:0000313" key="10">
    <source>
        <dbReference type="EMBL" id="RYR08287.1"/>
    </source>
</evidence>
<evidence type="ECO:0000256" key="7">
    <source>
        <dbReference type="ARBA" id="ARBA00023136"/>
    </source>
</evidence>